<dbReference type="PANTHER" id="PTHR37752">
    <property type="entry name" value="OS02G0610700 PROTEIN"/>
    <property type="match status" value="1"/>
</dbReference>
<protein>
    <submittedName>
        <fullName evidence="1">Uncharacterized protein</fullName>
    </submittedName>
</protein>
<name>A0A8T0ID25_CERPU</name>
<dbReference type="InterPro" id="IPR053091">
    <property type="entry name" value="PSII_Assembly/Photoprotect-Rel"/>
</dbReference>
<proteinExistence type="predicted"/>
<dbReference type="PANTHER" id="PTHR37752:SF1">
    <property type="entry name" value="OS02G0610700 PROTEIN"/>
    <property type="match status" value="1"/>
</dbReference>
<sequence length="156" mass="16628">MNVAVMASGALCSCGHAAAVEASGRASLGAGTSTSSFGLWRFSRLGHVKPVKKGRRFQVQAAVEIDGKPISNGPLRGSRSAPKETLMVDPLEAKRLAAVEWKLLQERVVFQNQQRIEAINGGWAVLGLTIGIILEGHTGKGILAQVSDLNIPQFWI</sequence>
<dbReference type="AlphaFoldDB" id="A0A8T0ID25"/>
<dbReference type="EMBL" id="CM026424">
    <property type="protein sequence ID" value="KAG0580885.1"/>
    <property type="molecule type" value="Genomic_DNA"/>
</dbReference>
<gene>
    <name evidence="1" type="ORF">KC19_4G207700</name>
</gene>
<reference evidence="1" key="1">
    <citation type="submission" date="2020-06" db="EMBL/GenBank/DDBJ databases">
        <title>WGS assembly of Ceratodon purpureus strain R40.</title>
        <authorList>
            <person name="Carey S.B."/>
            <person name="Jenkins J."/>
            <person name="Shu S."/>
            <person name="Lovell J.T."/>
            <person name="Sreedasyam A."/>
            <person name="Maumus F."/>
            <person name="Tiley G.P."/>
            <person name="Fernandez-Pozo N."/>
            <person name="Barry K."/>
            <person name="Chen C."/>
            <person name="Wang M."/>
            <person name="Lipzen A."/>
            <person name="Daum C."/>
            <person name="Saski C.A."/>
            <person name="Payton A.C."/>
            <person name="Mcbreen J.C."/>
            <person name="Conrad R.E."/>
            <person name="Kollar L.M."/>
            <person name="Olsson S."/>
            <person name="Huttunen S."/>
            <person name="Landis J.B."/>
            <person name="Wickett N.J."/>
            <person name="Johnson M.G."/>
            <person name="Rensing S.A."/>
            <person name="Grimwood J."/>
            <person name="Schmutz J."/>
            <person name="Mcdaniel S.F."/>
        </authorList>
    </citation>
    <scope>NUCLEOTIDE SEQUENCE</scope>
    <source>
        <strain evidence="1">R40</strain>
    </source>
</reference>
<evidence type="ECO:0000313" key="1">
    <source>
        <dbReference type="EMBL" id="KAG0580885.1"/>
    </source>
</evidence>
<accession>A0A8T0ID25</accession>
<evidence type="ECO:0000313" key="2">
    <source>
        <dbReference type="Proteomes" id="UP000822688"/>
    </source>
</evidence>
<dbReference type="Proteomes" id="UP000822688">
    <property type="component" value="Chromosome 4"/>
</dbReference>
<comment type="caution">
    <text evidence="1">The sequence shown here is derived from an EMBL/GenBank/DDBJ whole genome shotgun (WGS) entry which is preliminary data.</text>
</comment>
<dbReference type="GO" id="GO:0009535">
    <property type="term" value="C:chloroplast thylakoid membrane"/>
    <property type="evidence" value="ECO:0007669"/>
    <property type="project" value="TreeGrafter"/>
</dbReference>
<organism evidence="1 2">
    <name type="scientific">Ceratodon purpureus</name>
    <name type="common">Fire moss</name>
    <name type="synonym">Dicranum purpureum</name>
    <dbReference type="NCBI Taxonomy" id="3225"/>
    <lineage>
        <taxon>Eukaryota</taxon>
        <taxon>Viridiplantae</taxon>
        <taxon>Streptophyta</taxon>
        <taxon>Embryophyta</taxon>
        <taxon>Bryophyta</taxon>
        <taxon>Bryophytina</taxon>
        <taxon>Bryopsida</taxon>
        <taxon>Dicranidae</taxon>
        <taxon>Pseudoditrichales</taxon>
        <taxon>Ditrichaceae</taxon>
        <taxon>Ceratodon</taxon>
    </lineage>
</organism>
<keyword evidence="2" id="KW-1185">Reference proteome</keyword>